<dbReference type="EMBL" id="JACVVK020000260">
    <property type="protein sequence ID" value="KAK7481574.1"/>
    <property type="molecule type" value="Genomic_DNA"/>
</dbReference>
<keyword evidence="1" id="KW-0732">Signal</keyword>
<dbReference type="AlphaFoldDB" id="A0ABD0K3E7"/>
<evidence type="ECO:0000256" key="1">
    <source>
        <dbReference type="SAM" id="SignalP"/>
    </source>
</evidence>
<reference evidence="2 3" key="1">
    <citation type="journal article" date="2023" name="Sci. Data">
        <title>Genome assembly of the Korean intertidal mud-creeper Batillaria attramentaria.</title>
        <authorList>
            <person name="Patra A.K."/>
            <person name="Ho P.T."/>
            <person name="Jun S."/>
            <person name="Lee S.J."/>
            <person name="Kim Y."/>
            <person name="Won Y.J."/>
        </authorList>
    </citation>
    <scope>NUCLEOTIDE SEQUENCE [LARGE SCALE GENOMIC DNA]</scope>
    <source>
        <strain evidence="2">Wonlab-2016</strain>
    </source>
</reference>
<evidence type="ECO:0000313" key="3">
    <source>
        <dbReference type="Proteomes" id="UP001519460"/>
    </source>
</evidence>
<accession>A0ABD0K3E7</accession>
<feature type="non-terminal residue" evidence="2">
    <location>
        <position position="56"/>
    </location>
</feature>
<proteinExistence type="predicted"/>
<sequence>MLFKPVLISILILSSICTGAGQIWRNEGLKLTTGLGALMLFLPSMDASLNCKDPFL</sequence>
<organism evidence="2 3">
    <name type="scientific">Batillaria attramentaria</name>
    <dbReference type="NCBI Taxonomy" id="370345"/>
    <lineage>
        <taxon>Eukaryota</taxon>
        <taxon>Metazoa</taxon>
        <taxon>Spiralia</taxon>
        <taxon>Lophotrochozoa</taxon>
        <taxon>Mollusca</taxon>
        <taxon>Gastropoda</taxon>
        <taxon>Caenogastropoda</taxon>
        <taxon>Sorbeoconcha</taxon>
        <taxon>Cerithioidea</taxon>
        <taxon>Batillariidae</taxon>
        <taxon>Batillaria</taxon>
    </lineage>
</organism>
<name>A0ABD0K3E7_9CAEN</name>
<feature type="signal peptide" evidence="1">
    <location>
        <begin position="1"/>
        <end position="21"/>
    </location>
</feature>
<feature type="chain" id="PRO_5044870497" evidence="1">
    <location>
        <begin position="22"/>
        <end position="56"/>
    </location>
</feature>
<protein>
    <submittedName>
        <fullName evidence="2">Uncharacterized protein</fullName>
    </submittedName>
</protein>
<comment type="caution">
    <text evidence="2">The sequence shown here is derived from an EMBL/GenBank/DDBJ whole genome shotgun (WGS) entry which is preliminary data.</text>
</comment>
<dbReference type="Proteomes" id="UP001519460">
    <property type="component" value="Unassembled WGS sequence"/>
</dbReference>
<gene>
    <name evidence="2" type="ORF">BaRGS_00027223</name>
</gene>
<evidence type="ECO:0000313" key="2">
    <source>
        <dbReference type="EMBL" id="KAK7481574.1"/>
    </source>
</evidence>
<keyword evidence="3" id="KW-1185">Reference proteome</keyword>